<dbReference type="AlphaFoldDB" id="A0A2N3KSJ2"/>
<name>A0A2N3KSJ2_9PROT</name>
<evidence type="ECO:0000313" key="1">
    <source>
        <dbReference type="EMBL" id="PKR53505.1"/>
    </source>
</evidence>
<dbReference type="RefSeq" id="WP_101267286.1">
    <property type="nucleotide sequence ID" value="NZ_NWTK01000008.1"/>
</dbReference>
<reference evidence="1 2" key="1">
    <citation type="submission" date="2017-09" db="EMBL/GenBank/DDBJ databases">
        <title>Biodiversity and function of Thalassospira species in the particle-attached aromatic-hydrocarbon-degrading consortia from the surface seawater of the South China Sea.</title>
        <authorList>
            <person name="Dong C."/>
            <person name="Liu R."/>
            <person name="Shao Z."/>
        </authorList>
    </citation>
    <scope>NUCLEOTIDE SEQUENCE [LARGE SCALE GENOMIC DNA]</scope>
    <source>
        <strain evidence="1 2">CSC1P2</strain>
    </source>
</reference>
<evidence type="ECO:0008006" key="3">
    <source>
        <dbReference type="Google" id="ProtNLM"/>
    </source>
</evidence>
<dbReference type="Proteomes" id="UP000233597">
    <property type="component" value="Unassembled WGS sequence"/>
</dbReference>
<accession>A0A2N3KSJ2</accession>
<gene>
    <name evidence="1" type="ORF">COO20_13275</name>
</gene>
<organism evidence="1 2">
    <name type="scientific">Thalassospira marina</name>
    <dbReference type="NCBI Taxonomy" id="2048283"/>
    <lineage>
        <taxon>Bacteria</taxon>
        <taxon>Pseudomonadati</taxon>
        <taxon>Pseudomonadota</taxon>
        <taxon>Alphaproteobacteria</taxon>
        <taxon>Rhodospirillales</taxon>
        <taxon>Thalassospiraceae</taxon>
        <taxon>Thalassospira</taxon>
    </lineage>
</organism>
<dbReference type="SUPFAM" id="SSF69279">
    <property type="entry name" value="Phage tail proteins"/>
    <property type="match status" value="1"/>
</dbReference>
<dbReference type="EMBL" id="NWTK01000008">
    <property type="protein sequence ID" value="PKR53505.1"/>
    <property type="molecule type" value="Genomic_DNA"/>
</dbReference>
<sequence length="333" mass="36271">MAPPIYRFVADGKDITGLVKGRLVSASVTDKQGMESDSASLIIDNTKAPYFEGPEPGGLLEIWLGWKDTGLVRLGSYTVDKTSEQFGPDRLVIDAKAADMGAQLKEQKRRSWANTTIGAVVDQIAQEHNLSAVVSPDLAALPLAHLDQTDEGDMNLLTRLARERGALAKFADKRVIFARKGEAKELLTGRALPLVAIDQSECAPGATLDRRERNNYKAVRAFWYSDAQAERKEVKAGDGGPVYTIRNKYQDEQSAARAADAKLAEFKRGALSMTLALYKGRPELFAEAPAVFTGFPSHRLPGQRFILTDVSHSFGDGGFTSRITAETNPGEDN</sequence>
<evidence type="ECO:0000313" key="2">
    <source>
        <dbReference type="Proteomes" id="UP000233597"/>
    </source>
</evidence>
<dbReference type="Pfam" id="PF05954">
    <property type="entry name" value="Phage_GPD"/>
    <property type="match status" value="1"/>
</dbReference>
<dbReference type="OrthoDB" id="4070623at2"/>
<proteinExistence type="predicted"/>
<comment type="caution">
    <text evidence="1">The sequence shown here is derived from an EMBL/GenBank/DDBJ whole genome shotgun (WGS) entry which is preliminary data.</text>
</comment>
<protein>
    <recommendedName>
        <fullName evidence="3">Late control protein</fullName>
    </recommendedName>
</protein>